<keyword evidence="2" id="KW-0472">Membrane</keyword>
<evidence type="ECO:0000313" key="3">
    <source>
        <dbReference type="EMBL" id="MBG6138033.1"/>
    </source>
</evidence>
<proteinExistence type="predicted"/>
<dbReference type="EMBL" id="JADOUF010000001">
    <property type="protein sequence ID" value="MBG6138033.1"/>
    <property type="molecule type" value="Genomic_DNA"/>
</dbReference>
<evidence type="ECO:0000313" key="4">
    <source>
        <dbReference type="Proteomes" id="UP000622552"/>
    </source>
</evidence>
<protein>
    <submittedName>
        <fullName evidence="3">Cation transport ATPase</fullName>
    </submittedName>
</protein>
<keyword evidence="2" id="KW-0812">Transmembrane</keyword>
<feature type="transmembrane region" description="Helical" evidence="2">
    <location>
        <begin position="83"/>
        <end position="103"/>
    </location>
</feature>
<sequence>MLPLTGPDPAGHRTPDPVLDFTEPVPAPPDQPAERADARRRVYAVVLLVAGVTTFLLALAVLVNPVGLLYQGHVWDVPERMTFVAVAVPGSPLLLCAAAWLRIGRLAAARVLMHVAWIGAAFLAMVVTGVGSVAALLHLDM</sequence>
<gene>
    <name evidence="3" type="ORF">IW245_004227</name>
</gene>
<dbReference type="AlphaFoldDB" id="A0A8J7GCH7"/>
<reference evidence="3" key="1">
    <citation type="submission" date="2020-11" db="EMBL/GenBank/DDBJ databases">
        <title>Sequencing the genomes of 1000 actinobacteria strains.</title>
        <authorList>
            <person name="Klenk H.-P."/>
        </authorList>
    </citation>
    <scope>NUCLEOTIDE SEQUENCE</scope>
    <source>
        <strain evidence="3">DSM 45356</strain>
    </source>
</reference>
<keyword evidence="4" id="KW-1185">Reference proteome</keyword>
<evidence type="ECO:0000256" key="1">
    <source>
        <dbReference type="SAM" id="MobiDB-lite"/>
    </source>
</evidence>
<accession>A0A8J7GCH7</accession>
<evidence type="ECO:0000256" key="2">
    <source>
        <dbReference type="SAM" id="Phobius"/>
    </source>
</evidence>
<organism evidence="3 4">
    <name type="scientific">Longispora fulva</name>
    <dbReference type="NCBI Taxonomy" id="619741"/>
    <lineage>
        <taxon>Bacteria</taxon>
        <taxon>Bacillati</taxon>
        <taxon>Actinomycetota</taxon>
        <taxon>Actinomycetes</taxon>
        <taxon>Micromonosporales</taxon>
        <taxon>Micromonosporaceae</taxon>
        <taxon>Longispora</taxon>
    </lineage>
</organism>
<feature type="transmembrane region" description="Helical" evidence="2">
    <location>
        <begin position="115"/>
        <end position="139"/>
    </location>
</feature>
<name>A0A8J7GCH7_9ACTN</name>
<feature type="region of interest" description="Disordered" evidence="1">
    <location>
        <begin position="1"/>
        <end position="34"/>
    </location>
</feature>
<dbReference type="RefSeq" id="WP_197004832.1">
    <property type="nucleotide sequence ID" value="NZ_BONS01000017.1"/>
</dbReference>
<dbReference type="Proteomes" id="UP000622552">
    <property type="component" value="Unassembled WGS sequence"/>
</dbReference>
<keyword evidence="2" id="KW-1133">Transmembrane helix</keyword>
<comment type="caution">
    <text evidence="3">The sequence shown here is derived from an EMBL/GenBank/DDBJ whole genome shotgun (WGS) entry which is preliminary data.</text>
</comment>
<feature type="transmembrane region" description="Helical" evidence="2">
    <location>
        <begin position="42"/>
        <end position="63"/>
    </location>
</feature>